<feature type="transmembrane region" description="Helical" evidence="9">
    <location>
        <begin position="78"/>
        <end position="95"/>
    </location>
</feature>
<keyword evidence="9" id="KW-1133">Transmembrane helix</keyword>
<keyword evidence="9" id="KW-0812">Transmembrane</keyword>
<evidence type="ECO:0000256" key="5">
    <source>
        <dbReference type="ARBA" id="ARBA00022741"/>
    </source>
</evidence>
<dbReference type="SMART" id="SM00387">
    <property type="entry name" value="HATPase_c"/>
    <property type="match status" value="1"/>
</dbReference>
<feature type="transmembrane region" description="Helical" evidence="9">
    <location>
        <begin position="144"/>
        <end position="168"/>
    </location>
</feature>
<evidence type="ECO:0000256" key="8">
    <source>
        <dbReference type="ARBA" id="ARBA00023012"/>
    </source>
</evidence>
<feature type="domain" description="Histidine kinase" evidence="10">
    <location>
        <begin position="384"/>
        <end position="615"/>
    </location>
</feature>
<accession>A0A3E3IR15</accession>
<dbReference type="SUPFAM" id="SSF47384">
    <property type="entry name" value="Homodimeric domain of signal transducing histidine kinase"/>
    <property type="match status" value="1"/>
</dbReference>
<evidence type="ECO:0000256" key="6">
    <source>
        <dbReference type="ARBA" id="ARBA00022777"/>
    </source>
</evidence>
<dbReference type="PRINTS" id="PR00344">
    <property type="entry name" value="BCTRLSENSOR"/>
</dbReference>
<dbReference type="Pfam" id="PF16927">
    <property type="entry name" value="HisKA_7TM"/>
    <property type="match status" value="1"/>
</dbReference>
<dbReference type="PANTHER" id="PTHR43065:SF10">
    <property type="entry name" value="PEROXIDE STRESS-ACTIVATED HISTIDINE KINASE MAK3"/>
    <property type="match status" value="1"/>
</dbReference>
<evidence type="ECO:0000259" key="10">
    <source>
        <dbReference type="PROSITE" id="PS50109"/>
    </source>
</evidence>
<name>A0A3E3IR15_9FIRM</name>
<dbReference type="InterPro" id="IPR036097">
    <property type="entry name" value="HisK_dim/P_sf"/>
</dbReference>
<comment type="caution">
    <text evidence="12">The sequence shown here is derived from an EMBL/GenBank/DDBJ whole genome shotgun (WGS) entry which is preliminary data.</text>
</comment>
<dbReference type="AlphaFoldDB" id="A0A3E3IR15"/>
<evidence type="ECO:0000313" key="12">
    <source>
        <dbReference type="EMBL" id="RGE69472.1"/>
    </source>
</evidence>
<keyword evidence="8" id="KW-0902">Two-component regulatory system</keyword>
<organism evidence="12 14">
    <name type="scientific">Eisenbergiella massiliensis</name>
    <dbReference type="NCBI Taxonomy" id="1720294"/>
    <lineage>
        <taxon>Bacteria</taxon>
        <taxon>Bacillati</taxon>
        <taxon>Bacillota</taxon>
        <taxon>Clostridia</taxon>
        <taxon>Lachnospirales</taxon>
        <taxon>Lachnospiraceae</taxon>
        <taxon>Eisenbergiella</taxon>
    </lineage>
</organism>
<dbReference type="Gene3D" id="1.10.287.130">
    <property type="match status" value="1"/>
</dbReference>
<keyword evidence="4" id="KW-0808">Transferase</keyword>
<keyword evidence="13" id="KW-1185">Reference proteome</keyword>
<dbReference type="PROSITE" id="PS50109">
    <property type="entry name" value="HIS_KIN"/>
    <property type="match status" value="1"/>
</dbReference>
<evidence type="ECO:0000256" key="2">
    <source>
        <dbReference type="ARBA" id="ARBA00012438"/>
    </source>
</evidence>
<evidence type="ECO:0000313" key="13">
    <source>
        <dbReference type="Proteomes" id="UP000260812"/>
    </source>
</evidence>
<dbReference type="InterPro" id="IPR031621">
    <property type="entry name" value="HisKA_7TM"/>
</dbReference>
<dbReference type="SUPFAM" id="SSF55874">
    <property type="entry name" value="ATPase domain of HSP90 chaperone/DNA topoisomerase II/histidine kinase"/>
    <property type="match status" value="1"/>
</dbReference>
<keyword evidence="6" id="KW-0418">Kinase</keyword>
<feature type="transmembrane region" description="Helical" evidence="9">
    <location>
        <begin position="40"/>
        <end position="58"/>
    </location>
</feature>
<feature type="transmembrane region" description="Helical" evidence="9">
    <location>
        <begin position="107"/>
        <end position="124"/>
    </location>
</feature>
<dbReference type="InterPro" id="IPR004358">
    <property type="entry name" value="Sig_transdc_His_kin-like_C"/>
</dbReference>
<feature type="transmembrane region" description="Helical" evidence="9">
    <location>
        <begin position="209"/>
        <end position="228"/>
    </location>
</feature>
<dbReference type="Pfam" id="PF02518">
    <property type="entry name" value="HATPase_c"/>
    <property type="match status" value="1"/>
</dbReference>
<keyword evidence="3" id="KW-0597">Phosphoprotein</keyword>
<protein>
    <recommendedName>
        <fullName evidence="2">histidine kinase</fullName>
        <ecNumber evidence="2">2.7.13.3</ecNumber>
    </recommendedName>
</protein>
<keyword evidence="5" id="KW-0547">Nucleotide-binding</keyword>
<dbReference type="PANTHER" id="PTHR43065">
    <property type="entry name" value="SENSOR HISTIDINE KINASE"/>
    <property type="match status" value="1"/>
</dbReference>
<dbReference type="InterPro" id="IPR003661">
    <property type="entry name" value="HisK_dim/P_dom"/>
</dbReference>
<dbReference type="CDD" id="cd00082">
    <property type="entry name" value="HisKA"/>
    <property type="match status" value="1"/>
</dbReference>
<evidence type="ECO:0000256" key="1">
    <source>
        <dbReference type="ARBA" id="ARBA00000085"/>
    </source>
</evidence>
<evidence type="ECO:0000256" key="4">
    <source>
        <dbReference type="ARBA" id="ARBA00022679"/>
    </source>
</evidence>
<evidence type="ECO:0000256" key="3">
    <source>
        <dbReference type="ARBA" id="ARBA00022553"/>
    </source>
</evidence>
<reference evidence="12 14" key="1">
    <citation type="submission" date="2018-08" db="EMBL/GenBank/DDBJ databases">
        <title>A genome reference for cultivated species of the human gut microbiota.</title>
        <authorList>
            <person name="Zou Y."/>
            <person name="Xue W."/>
            <person name="Luo G."/>
        </authorList>
    </citation>
    <scope>NUCLEOTIDE SEQUENCE [LARGE SCALE GENOMIC DNA]</scope>
    <source>
        <strain evidence="12 14">AF26-4BH</strain>
        <strain evidence="11">TF05-5AC</strain>
    </source>
</reference>
<keyword evidence="9" id="KW-0472">Membrane</keyword>
<sequence length="629" mass="70140">MGAKMISDFSAAIFLTALIAIILFFIWSFKVKRLQLIHKFYLMLAGSYGLCVIALLGMKLTKPDNTLALMFWDAWTNTMGALMPVFCLCIALIFVKGWEQMPRKSMWLFFIPLLTILVVWTNPLHHLHYRVFSTIRSEIVFGPYIAVTGLYSWLCQLVSLTLMINFALHNKSRLYMLQCLMFTIGCLCPLTVSVVATVTSTLSITATPLSFIVTIVLNGIAIYQLHILDIRPIAMQRVLDWISDCYLVLSESGVVISYNKPFEKILASGYGITESRYLSDCVKKEDVYKKTAIYNLLTAVSSCQESGSTITYEQAITIDFGEGTRKNYYVVDVTPLYIREILSGFVAIFKDVTQLKKSMQQLQDSQARMMEQERLASLGQMIGGLAHNLKTPIMSISGCISAVENLVEECRDSLEDPDVTADDYREIYGEMEEWFEKVRESSSYMSDIITAIKGQAASVSTSDEVTFTTEELIKRSMLLMRHELMSSGCSVATEIEDGRIYVIRGDINNLVQVLNNLLSNAIYAQKQVGGGTITIGVKKDEEVLKIFVRDTGPGISARVRERLFKEMVTSKGIYGTGLGLYISDAVVRGKFGGTMWTEDNPAGGAVVGVSIPQSEVQEENITKGETVGK</sequence>
<evidence type="ECO:0000313" key="14">
    <source>
        <dbReference type="Proteomes" id="UP000261166"/>
    </source>
</evidence>
<dbReference type="EC" id="2.7.13.3" evidence="2"/>
<dbReference type="EMBL" id="QVLU01000016">
    <property type="protein sequence ID" value="RGE69472.1"/>
    <property type="molecule type" value="Genomic_DNA"/>
</dbReference>
<gene>
    <name evidence="12" type="ORF">DWY69_17655</name>
    <name evidence="11" type="ORF">DXC51_26020</name>
</gene>
<evidence type="ECO:0000256" key="9">
    <source>
        <dbReference type="SAM" id="Phobius"/>
    </source>
</evidence>
<feature type="transmembrane region" description="Helical" evidence="9">
    <location>
        <begin position="180"/>
        <end position="203"/>
    </location>
</feature>
<dbReference type="InterPro" id="IPR036890">
    <property type="entry name" value="HATPase_C_sf"/>
</dbReference>
<dbReference type="InterPro" id="IPR003594">
    <property type="entry name" value="HATPase_dom"/>
</dbReference>
<dbReference type="EMBL" id="QVLV01000030">
    <property type="protein sequence ID" value="RGE56098.1"/>
    <property type="molecule type" value="Genomic_DNA"/>
</dbReference>
<dbReference type="InterPro" id="IPR005467">
    <property type="entry name" value="His_kinase_dom"/>
</dbReference>
<dbReference type="Proteomes" id="UP000261166">
    <property type="component" value="Unassembled WGS sequence"/>
</dbReference>
<dbReference type="Proteomes" id="UP000260812">
    <property type="component" value="Unassembled WGS sequence"/>
</dbReference>
<dbReference type="OrthoDB" id="1650586at2"/>
<dbReference type="GO" id="GO:0005524">
    <property type="term" value="F:ATP binding"/>
    <property type="evidence" value="ECO:0007669"/>
    <property type="project" value="UniProtKB-KW"/>
</dbReference>
<keyword evidence="7" id="KW-0067">ATP-binding</keyword>
<evidence type="ECO:0000313" key="11">
    <source>
        <dbReference type="EMBL" id="RGE56098.1"/>
    </source>
</evidence>
<dbReference type="Gene3D" id="3.30.450.20">
    <property type="entry name" value="PAS domain"/>
    <property type="match status" value="1"/>
</dbReference>
<dbReference type="GO" id="GO:0000155">
    <property type="term" value="F:phosphorelay sensor kinase activity"/>
    <property type="evidence" value="ECO:0007669"/>
    <property type="project" value="InterPro"/>
</dbReference>
<proteinExistence type="predicted"/>
<comment type="catalytic activity">
    <reaction evidence="1">
        <text>ATP + protein L-histidine = ADP + protein N-phospho-L-histidine.</text>
        <dbReference type="EC" id="2.7.13.3"/>
    </reaction>
</comment>
<dbReference type="Gene3D" id="3.30.565.10">
    <property type="entry name" value="Histidine kinase-like ATPase, C-terminal domain"/>
    <property type="match status" value="1"/>
</dbReference>
<evidence type="ECO:0000256" key="7">
    <source>
        <dbReference type="ARBA" id="ARBA00022840"/>
    </source>
</evidence>
<feature type="transmembrane region" description="Helical" evidence="9">
    <location>
        <begin position="6"/>
        <end position="28"/>
    </location>
</feature>